<gene>
    <name evidence="1" type="ORF">LCGC14_0481130</name>
</gene>
<dbReference type="EMBL" id="LAZR01000523">
    <property type="protein sequence ID" value="KKN65509.1"/>
    <property type="molecule type" value="Genomic_DNA"/>
</dbReference>
<sequence>MSTNGKGVALEDFLAAGGKLPKGENTKHTDPAKVQKYAMKIVGVLANAPDQATRVQALGKAMAMIVRPYRRKPE</sequence>
<name>A0A0F9SEN9_9ZZZZ</name>
<accession>A0A0F9SEN9</accession>
<evidence type="ECO:0000313" key="1">
    <source>
        <dbReference type="EMBL" id="KKN65509.1"/>
    </source>
</evidence>
<proteinExistence type="predicted"/>
<comment type="caution">
    <text evidence="1">The sequence shown here is derived from an EMBL/GenBank/DDBJ whole genome shotgun (WGS) entry which is preliminary data.</text>
</comment>
<organism evidence="1">
    <name type="scientific">marine sediment metagenome</name>
    <dbReference type="NCBI Taxonomy" id="412755"/>
    <lineage>
        <taxon>unclassified sequences</taxon>
        <taxon>metagenomes</taxon>
        <taxon>ecological metagenomes</taxon>
    </lineage>
</organism>
<dbReference type="AlphaFoldDB" id="A0A0F9SEN9"/>
<protein>
    <submittedName>
        <fullName evidence="1">Uncharacterized protein</fullName>
    </submittedName>
</protein>
<reference evidence="1" key="1">
    <citation type="journal article" date="2015" name="Nature">
        <title>Complex archaea that bridge the gap between prokaryotes and eukaryotes.</title>
        <authorList>
            <person name="Spang A."/>
            <person name="Saw J.H."/>
            <person name="Jorgensen S.L."/>
            <person name="Zaremba-Niedzwiedzka K."/>
            <person name="Martijn J."/>
            <person name="Lind A.E."/>
            <person name="van Eijk R."/>
            <person name="Schleper C."/>
            <person name="Guy L."/>
            <person name="Ettema T.J."/>
        </authorList>
    </citation>
    <scope>NUCLEOTIDE SEQUENCE</scope>
</reference>